<dbReference type="AlphaFoldDB" id="A0A0F9K205"/>
<evidence type="ECO:0000313" key="1">
    <source>
        <dbReference type="EMBL" id="KKM76099.1"/>
    </source>
</evidence>
<sequence length="80" mass="8820">MNLEEALAWLKGARSTVNYAGGETPWESQERACRMDAASTEQAYWVVRAHKEGLVGALTKEAQQHVSTCEEGPNHEGSCR</sequence>
<comment type="caution">
    <text evidence="1">The sequence shown here is derived from an EMBL/GenBank/DDBJ whole genome shotgun (WGS) entry which is preliminary data.</text>
</comment>
<name>A0A0F9K205_9ZZZZ</name>
<reference evidence="1" key="1">
    <citation type="journal article" date="2015" name="Nature">
        <title>Complex archaea that bridge the gap between prokaryotes and eukaryotes.</title>
        <authorList>
            <person name="Spang A."/>
            <person name="Saw J.H."/>
            <person name="Jorgensen S.L."/>
            <person name="Zaremba-Niedzwiedzka K."/>
            <person name="Martijn J."/>
            <person name="Lind A.E."/>
            <person name="van Eijk R."/>
            <person name="Schleper C."/>
            <person name="Guy L."/>
            <person name="Ettema T.J."/>
        </authorList>
    </citation>
    <scope>NUCLEOTIDE SEQUENCE</scope>
</reference>
<protein>
    <submittedName>
        <fullName evidence="1">Uncharacterized protein</fullName>
    </submittedName>
</protein>
<proteinExistence type="predicted"/>
<organism evidence="1">
    <name type="scientific">marine sediment metagenome</name>
    <dbReference type="NCBI Taxonomy" id="412755"/>
    <lineage>
        <taxon>unclassified sequences</taxon>
        <taxon>metagenomes</taxon>
        <taxon>ecological metagenomes</taxon>
    </lineage>
</organism>
<accession>A0A0F9K205</accession>
<dbReference type="EMBL" id="LAZR01008866">
    <property type="protein sequence ID" value="KKM76099.1"/>
    <property type="molecule type" value="Genomic_DNA"/>
</dbReference>
<gene>
    <name evidence="1" type="ORF">LCGC14_1383620</name>
</gene>